<gene>
    <name evidence="2" type="ORF">CGE01nite_30320</name>
</gene>
<keyword evidence="3" id="KW-1185">Reference proteome</keyword>
<keyword evidence="1" id="KW-0732">Signal</keyword>
<evidence type="ECO:0000313" key="2">
    <source>
        <dbReference type="EMBL" id="GEA85781.1"/>
    </source>
</evidence>
<accession>A0A4Y3KMZ3</accession>
<name>A0A4Y3KMZ3_9CELL</name>
<proteinExistence type="predicted"/>
<sequence>MKYFPTSMALSAVAGPSRAAGGVGATVTSWSGPLVTTTSGVGSGVGVGVGEAFAVALGPEVADATGSGPCDVQPAASRTATTITNEAAARDMGRNYSIGTRRGVVSARLWTSVRDGPVGCLRSE</sequence>
<feature type="signal peptide" evidence="1">
    <location>
        <begin position="1"/>
        <end position="19"/>
    </location>
</feature>
<comment type="caution">
    <text evidence="2">The sequence shown here is derived from an EMBL/GenBank/DDBJ whole genome shotgun (WGS) entry which is preliminary data.</text>
</comment>
<dbReference type="EMBL" id="BJLQ01000048">
    <property type="protein sequence ID" value="GEA85781.1"/>
    <property type="molecule type" value="Genomic_DNA"/>
</dbReference>
<evidence type="ECO:0000313" key="3">
    <source>
        <dbReference type="Proteomes" id="UP000320461"/>
    </source>
</evidence>
<evidence type="ECO:0000256" key="1">
    <source>
        <dbReference type="SAM" id="SignalP"/>
    </source>
</evidence>
<reference evidence="2 3" key="1">
    <citation type="submission" date="2019-06" db="EMBL/GenBank/DDBJ databases">
        <title>Whole genome shotgun sequence of Cellulomonas gelida NBRC 3748.</title>
        <authorList>
            <person name="Hosoyama A."/>
            <person name="Uohara A."/>
            <person name="Ohji S."/>
            <person name="Ichikawa N."/>
        </authorList>
    </citation>
    <scope>NUCLEOTIDE SEQUENCE [LARGE SCALE GENOMIC DNA]</scope>
    <source>
        <strain evidence="2 3">NBRC 3748</strain>
    </source>
</reference>
<dbReference type="Proteomes" id="UP000320461">
    <property type="component" value="Unassembled WGS sequence"/>
</dbReference>
<organism evidence="2 3">
    <name type="scientific">Cellulomonas gelida</name>
    <dbReference type="NCBI Taxonomy" id="1712"/>
    <lineage>
        <taxon>Bacteria</taxon>
        <taxon>Bacillati</taxon>
        <taxon>Actinomycetota</taxon>
        <taxon>Actinomycetes</taxon>
        <taxon>Micrococcales</taxon>
        <taxon>Cellulomonadaceae</taxon>
        <taxon>Cellulomonas</taxon>
    </lineage>
</organism>
<dbReference type="AlphaFoldDB" id="A0A4Y3KMZ3"/>
<protein>
    <submittedName>
        <fullName evidence="2">Uncharacterized protein</fullName>
    </submittedName>
</protein>
<feature type="chain" id="PRO_5021359399" evidence="1">
    <location>
        <begin position="20"/>
        <end position="124"/>
    </location>
</feature>